<organism evidence="2 3">
    <name type="scientific">Thermomonospora umbrina</name>
    <dbReference type="NCBI Taxonomy" id="111806"/>
    <lineage>
        <taxon>Bacteria</taxon>
        <taxon>Bacillati</taxon>
        <taxon>Actinomycetota</taxon>
        <taxon>Actinomycetes</taxon>
        <taxon>Streptosporangiales</taxon>
        <taxon>Thermomonosporaceae</taxon>
        <taxon>Thermomonospora</taxon>
    </lineage>
</organism>
<dbReference type="EMBL" id="QTTT01000001">
    <property type="protein sequence ID" value="REE98498.1"/>
    <property type="molecule type" value="Genomic_DNA"/>
</dbReference>
<dbReference type="Pfam" id="PF26366">
    <property type="entry name" value="DUF8094"/>
    <property type="match status" value="1"/>
</dbReference>
<dbReference type="Proteomes" id="UP000256661">
    <property type="component" value="Unassembled WGS sequence"/>
</dbReference>
<accession>A0A3D9SRQ3</accession>
<reference evidence="2 3" key="1">
    <citation type="submission" date="2018-08" db="EMBL/GenBank/DDBJ databases">
        <title>Sequencing the genomes of 1000 actinobacteria strains.</title>
        <authorList>
            <person name="Klenk H.-P."/>
        </authorList>
    </citation>
    <scope>NUCLEOTIDE SEQUENCE [LARGE SCALE GENOMIC DNA]</scope>
    <source>
        <strain evidence="2 3">DSM 43927</strain>
    </source>
</reference>
<evidence type="ECO:0000313" key="2">
    <source>
        <dbReference type="EMBL" id="REE98498.1"/>
    </source>
</evidence>
<dbReference type="AlphaFoldDB" id="A0A3D9SRQ3"/>
<dbReference type="InterPro" id="IPR058407">
    <property type="entry name" value="DUF8094"/>
</dbReference>
<keyword evidence="3" id="KW-1185">Reference proteome</keyword>
<evidence type="ECO:0000259" key="1">
    <source>
        <dbReference type="Pfam" id="PF26366"/>
    </source>
</evidence>
<dbReference type="OrthoDB" id="3295569at2"/>
<gene>
    <name evidence="2" type="ORF">DFJ69_3987</name>
</gene>
<comment type="caution">
    <text evidence="2">The sequence shown here is derived from an EMBL/GenBank/DDBJ whole genome shotgun (WGS) entry which is preliminary data.</text>
</comment>
<feature type="domain" description="DUF8094" evidence="1">
    <location>
        <begin position="42"/>
        <end position="348"/>
    </location>
</feature>
<evidence type="ECO:0000313" key="3">
    <source>
        <dbReference type="Proteomes" id="UP000256661"/>
    </source>
</evidence>
<protein>
    <recommendedName>
        <fullName evidence="1">DUF8094 domain-containing protein</fullName>
    </recommendedName>
</protein>
<name>A0A3D9SRQ3_9ACTN</name>
<dbReference type="RefSeq" id="WP_116023941.1">
    <property type="nucleotide sequence ID" value="NZ_QTTT01000001.1"/>
</dbReference>
<proteinExistence type="predicted"/>
<dbReference type="PROSITE" id="PS51257">
    <property type="entry name" value="PROKAR_LIPOPROTEIN"/>
    <property type="match status" value="1"/>
</dbReference>
<sequence>MKRTSLAVPAVAVLLVAGCSGEGRRTPAAPAAVASSPTPERLTLQVAAREFHKFVNNDDVSRAGGDERLALNWVSDGQVSLTAAEYRKAVYLGDPVPRYTYAAPTLYVPKLSDTTYPQWFVAVAERTVRPVEGEEPDKDAKDSERTSIMAFARRSPESPWRLSVGTLLAPKAKSPRIAVDPEGYAKALTVDESSLLIKPKSVAGIQAAIAEEGPESVPADLMKPGPGTTGYFTETRQIRKQAGKESLAYDVVFPPPLYPVFPLATEDGGALVLYALGRDAVTLAKGERDRPPIPHDAAHLLDTLILGREVRVTSMLQFAAYVPVKVKGDKVQPKADVVGIDGAVTRADAPEKVP</sequence>